<accession>A0AAI8MNX8</accession>
<evidence type="ECO:0000313" key="4">
    <source>
        <dbReference type="Proteomes" id="UP000006036"/>
    </source>
</evidence>
<keyword evidence="3" id="KW-1185">Reference proteome</keyword>
<evidence type="ECO:0000313" key="1">
    <source>
        <dbReference type="EMBL" id="BAM33069.1"/>
    </source>
</evidence>
<reference evidence="3" key="4">
    <citation type="journal article" date="2014" name="Genome Announc.">
        <title>Draft genome sequences of six enterohepatic helicobacter species isolated from humans and one from rhesus macaques.</title>
        <authorList>
            <person name="Shen Z."/>
            <person name="Sheh A."/>
            <person name="Young S.K."/>
            <person name="Abouelliel A."/>
            <person name="Ward D.V."/>
            <person name="Earl A.M."/>
            <person name="Fox J.G."/>
        </authorList>
    </citation>
    <scope>NUCLEOTIDE SEQUENCE [LARGE SCALE GENOMIC DNA]</scope>
    <source>
        <strain evidence="3">CCUG 18818</strain>
    </source>
</reference>
<proteinExistence type="predicted"/>
<reference evidence="1 4" key="2">
    <citation type="journal article" date="2012" name="J. Bacteriol.">
        <title>Complete Genome Sequence of Helicobacter cinaedi Type Strain ATCC BAA-847.</title>
        <authorList>
            <person name="Miyoshi-Akiyama T."/>
            <person name="Takeshita N."/>
            <person name="Ohmagari N."/>
            <person name="Kirikae T."/>
        </authorList>
    </citation>
    <scope>NUCLEOTIDE SEQUENCE [LARGE SCALE GENOMIC DNA]</scope>
    <source>
        <strain evidence="1 4">ATCC BAA-847</strain>
    </source>
</reference>
<dbReference type="AlphaFoldDB" id="A0AAI8MNX8"/>
<reference evidence="1" key="3">
    <citation type="submission" date="2012-07" db="EMBL/GenBank/DDBJ databases">
        <authorList>
            <person name="Akiyama T."/>
            <person name="Takeshita N."/>
            <person name="Ohmagari N."/>
            <person name="Kirikae T."/>
        </authorList>
    </citation>
    <scope>NUCLEOTIDE SEQUENCE</scope>
    <source>
        <strain evidence="1">ATCC BAA-847</strain>
    </source>
</reference>
<dbReference type="KEGG" id="hcb:HCBAA847_1849"/>
<evidence type="ECO:0000313" key="3">
    <source>
        <dbReference type="Proteomes" id="UP000005755"/>
    </source>
</evidence>
<dbReference type="Proteomes" id="UP000005755">
    <property type="component" value="Unassembled WGS sequence"/>
</dbReference>
<gene>
    <name evidence="1" type="ORF">HCBAA847_1849</name>
    <name evidence="2" type="ORF">HCCG_00245</name>
</gene>
<protein>
    <submittedName>
        <fullName evidence="1">Uncharacterized protein</fullName>
    </submittedName>
</protein>
<dbReference type="EMBL" id="AP012492">
    <property type="protein sequence ID" value="BAM33069.1"/>
    <property type="molecule type" value="Genomic_DNA"/>
</dbReference>
<reference evidence="2" key="1">
    <citation type="submission" date="2008-08" db="EMBL/GenBank/DDBJ databases">
        <title>Annotation of Helicobacter cinaedi strain CCUG 18818.</title>
        <authorList>
            <consortium name="The Broad Institute Genome Sequencing Platform"/>
            <person name="Fox J.G."/>
            <person name="Shen Z."/>
            <person name="Charoenlap N."/>
            <person name="Schauer D.B."/>
            <person name="Ward D."/>
            <person name="Mehta T."/>
            <person name="Young S."/>
            <person name="Jaffe D."/>
            <person name="Gnerre S."/>
            <person name="Berlin A."/>
            <person name="Heiman D."/>
            <person name="Hepburn T."/>
            <person name="Shea T."/>
            <person name="Sykes S."/>
            <person name="Alvarado L."/>
            <person name="Kodira C."/>
            <person name="Borodovsky M."/>
            <person name="Lander E."/>
            <person name="Galagan J."/>
            <person name="Nusbaum C."/>
            <person name="Birren B."/>
        </authorList>
    </citation>
    <scope>NUCLEOTIDE SEQUENCE</scope>
    <source>
        <strain evidence="2">CCUG 18818</strain>
    </source>
</reference>
<evidence type="ECO:0000313" key="2">
    <source>
        <dbReference type="EMBL" id="EFR45699.1"/>
    </source>
</evidence>
<dbReference type="EMBL" id="DS990391">
    <property type="protein sequence ID" value="EFR45699.1"/>
    <property type="molecule type" value="Genomic_DNA"/>
</dbReference>
<sequence>MSKNAFVGKLSKKEQEQDYFLDILSHIPNANVVRLTQSFYESFLKQKQKEAGLKLLEASENNALLDMNALIPNVNFCSHKNMQEWQDYYDTLPKMPKYKTGINFLDSVFDGGG</sequence>
<dbReference type="RefSeq" id="WP_002955522.1">
    <property type="nucleotide sequence ID" value="NC_020555.1"/>
</dbReference>
<name>A0AAI8MNX8_9HELI</name>
<organism evidence="1 4">
    <name type="scientific">Helicobacter cinaedi CCUG 18818 = ATCC BAA-847</name>
    <dbReference type="NCBI Taxonomy" id="537971"/>
    <lineage>
        <taxon>Bacteria</taxon>
        <taxon>Pseudomonadati</taxon>
        <taxon>Campylobacterota</taxon>
        <taxon>Epsilonproteobacteria</taxon>
        <taxon>Campylobacterales</taxon>
        <taxon>Helicobacteraceae</taxon>
        <taxon>Helicobacter</taxon>
    </lineage>
</organism>
<dbReference type="Proteomes" id="UP000006036">
    <property type="component" value="Chromosome 1"/>
</dbReference>